<protein>
    <submittedName>
        <fullName evidence="1">Uncharacterized protein</fullName>
    </submittedName>
</protein>
<proteinExistence type="predicted"/>
<accession>Q9DSW6</accession>
<evidence type="ECO:0000313" key="1">
    <source>
        <dbReference type="EMBL" id="CAC19119.1"/>
    </source>
</evidence>
<sequence length="97" mass="11171">MHEPRGGEFATAHLSVPRRERLETPCLVVYEKLFKDERTRSVEPQVERFGIRRRVPTGNLQSAKRASCDIRFLYEHEPGFGHLGLLHAPLPFSIKGF</sequence>
<reference evidence="1" key="1">
    <citation type="journal article" date="2000" name="J. Gen. Virol.">
        <title>Phylogenetic position of the Diadromus pulchellus ascovirus DNA polymerase among viruses with large double-stranded DNA genomes.</title>
        <authorList>
            <person name="Stasiak K."/>
            <person name="Demattei M.V."/>
            <person name="Federici B.A."/>
            <person name="Bigot Y."/>
        </authorList>
    </citation>
    <scope>NUCLEOTIDE SEQUENCE</scope>
</reference>
<dbReference type="EMBL" id="AJ279812">
    <property type="protein sequence ID" value="CAC19119.1"/>
    <property type="molecule type" value="Genomic_DNA"/>
</dbReference>
<organism evidence="1">
    <name type="scientific">Diadromus pulchellus ascovirus 4a</name>
    <dbReference type="NCBI Taxonomy" id="158683"/>
    <lineage>
        <taxon>Viruses</taxon>
        <taxon>Varidnaviria</taxon>
        <taxon>Bamfordvirae</taxon>
        <taxon>Nucleocytoviricota</taxon>
        <taxon>Megaviricetes</taxon>
        <taxon>Pimascovirales</taxon>
        <taxon>Pimascovirales incertae sedis</taxon>
        <taxon>Ascoviridae</taxon>
        <taxon>Toursvirus</taxon>
        <taxon>Toursvirus dptv1a</taxon>
    </lineage>
</organism>
<name>Q9DSW6_9VIRU</name>